<keyword evidence="2" id="KW-0812">Transmembrane</keyword>
<keyword evidence="4" id="KW-1185">Reference proteome</keyword>
<accession>A0ABD5RRA1</accession>
<evidence type="ECO:0000313" key="3">
    <source>
        <dbReference type="EMBL" id="MFC5973072.1"/>
    </source>
</evidence>
<dbReference type="Proteomes" id="UP001596099">
    <property type="component" value="Unassembled WGS sequence"/>
</dbReference>
<evidence type="ECO:0000313" key="4">
    <source>
        <dbReference type="Proteomes" id="UP001596099"/>
    </source>
</evidence>
<dbReference type="RefSeq" id="WP_247417169.1">
    <property type="nucleotide sequence ID" value="NZ_JALLGW010000001.1"/>
</dbReference>
<reference evidence="3 4" key="1">
    <citation type="journal article" date="2019" name="Int. J. Syst. Evol. Microbiol.">
        <title>The Global Catalogue of Microorganisms (GCM) 10K type strain sequencing project: providing services to taxonomists for standard genome sequencing and annotation.</title>
        <authorList>
            <consortium name="The Broad Institute Genomics Platform"/>
            <consortium name="The Broad Institute Genome Sequencing Center for Infectious Disease"/>
            <person name="Wu L."/>
            <person name="Ma J."/>
        </authorList>
    </citation>
    <scope>NUCLEOTIDE SEQUENCE [LARGE SCALE GENOMIC DNA]</scope>
    <source>
        <strain evidence="3 4">CGMCC 1.12543</strain>
    </source>
</reference>
<dbReference type="EMBL" id="JBHSQH010000001">
    <property type="protein sequence ID" value="MFC5973072.1"/>
    <property type="molecule type" value="Genomic_DNA"/>
</dbReference>
<sequence>MGSPPPAPTKSPDNENLSEARRPPTAETPDATPPGITLACLVRLGVVAFALLAGYDLLVASNVLLGGLVVGLALVELPVVWGLWSLRDWAWRAALGLYALDAGVALVQSQYLVVGLTVVVAGYIYAKAEHYD</sequence>
<proteinExistence type="predicted"/>
<feature type="transmembrane region" description="Helical" evidence="2">
    <location>
        <begin position="62"/>
        <end position="84"/>
    </location>
</feature>
<evidence type="ECO:0000256" key="1">
    <source>
        <dbReference type="SAM" id="MobiDB-lite"/>
    </source>
</evidence>
<keyword evidence="2" id="KW-0472">Membrane</keyword>
<gene>
    <name evidence="3" type="ORF">ACFPYI_17195</name>
</gene>
<organism evidence="3 4">
    <name type="scientific">Halomarina salina</name>
    <dbReference type="NCBI Taxonomy" id="1872699"/>
    <lineage>
        <taxon>Archaea</taxon>
        <taxon>Methanobacteriati</taxon>
        <taxon>Methanobacteriota</taxon>
        <taxon>Stenosarchaea group</taxon>
        <taxon>Halobacteria</taxon>
        <taxon>Halobacteriales</taxon>
        <taxon>Natronomonadaceae</taxon>
        <taxon>Halomarina</taxon>
    </lineage>
</organism>
<protein>
    <recommendedName>
        <fullName evidence="5">Histidine kinase</fullName>
    </recommendedName>
</protein>
<evidence type="ECO:0000256" key="2">
    <source>
        <dbReference type="SAM" id="Phobius"/>
    </source>
</evidence>
<comment type="caution">
    <text evidence="3">The sequence shown here is derived from an EMBL/GenBank/DDBJ whole genome shotgun (WGS) entry which is preliminary data.</text>
</comment>
<feature type="region of interest" description="Disordered" evidence="1">
    <location>
        <begin position="1"/>
        <end position="33"/>
    </location>
</feature>
<feature type="transmembrane region" description="Helical" evidence="2">
    <location>
        <begin position="104"/>
        <end position="126"/>
    </location>
</feature>
<dbReference type="AlphaFoldDB" id="A0ABD5RRA1"/>
<name>A0ABD5RRA1_9EURY</name>
<keyword evidence="2" id="KW-1133">Transmembrane helix</keyword>
<feature type="transmembrane region" description="Helical" evidence="2">
    <location>
        <begin position="36"/>
        <end position="55"/>
    </location>
</feature>
<evidence type="ECO:0008006" key="5">
    <source>
        <dbReference type="Google" id="ProtNLM"/>
    </source>
</evidence>